<name>M1ZIM3_LEPMJ</name>
<dbReference type="Proteomes" id="UP000002668">
    <property type="component" value="Genome"/>
</dbReference>
<evidence type="ECO:0000313" key="1">
    <source>
        <dbReference type="EMBL" id="CCT61092.1"/>
    </source>
</evidence>
<dbReference type="EMBL" id="FP929064">
    <property type="protein sequence ID" value="CCT61092.1"/>
    <property type="molecule type" value="Genomic_DNA"/>
</dbReference>
<dbReference type="AlphaFoldDB" id="M1ZIM3"/>
<dbReference type="VEuPathDB" id="FungiDB:Lema_uP124960.1"/>
<protein>
    <submittedName>
        <fullName evidence="1">Uncharacterized protein</fullName>
    </submittedName>
</protein>
<organism evidence="1 2">
    <name type="scientific">Leptosphaeria maculans (strain JN3 / isolate v23.1.3 / race Av1-4-5-6-7-8)</name>
    <name type="common">Blackleg fungus</name>
    <name type="synonym">Phoma lingam</name>
    <dbReference type="NCBI Taxonomy" id="985895"/>
    <lineage>
        <taxon>Eukaryota</taxon>
        <taxon>Fungi</taxon>
        <taxon>Dikarya</taxon>
        <taxon>Ascomycota</taxon>
        <taxon>Pezizomycotina</taxon>
        <taxon>Dothideomycetes</taxon>
        <taxon>Pleosporomycetidae</taxon>
        <taxon>Pleosporales</taxon>
        <taxon>Pleosporineae</taxon>
        <taxon>Leptosphaeriaceae</taxon>
        <taxon>Plenodomus</taxon>
        <taxon>Plenodomus lingam/Leptosphaeria maculans species complex</taxon>
    </lineage>
</organism>
<evidence type="ECO:0000313" key="2">
    <source>
        <dbReference type="Proteomes" id="UP000002668"/>
    </source>
</evidence>
<dbReference type="InParanoid" id="M1ZIM3"/>
<accession>M1ZIM3</accession>
<proteinExistence type="predicted"/>
<gene>
    <name evidence="1" type="ORF">Lema_uP124960.1</name>
</gene>
<sequence>MDSGQATSIQPDHTYRFSEAPSLLLGHFQRSCTAIPGPITSLHRFIFVNLLQTETHDSKETVAVPEH</sequence>
<reference evidence="1 2" key="1">
    <citation type="journal article" date="2011" name="Nat. Commun.">
        <title>Effector diversification within compartments of the Leptosphaeria maculans genome affected by Repeat-Induced Point mutations.</title>
        <authorList>
            <person name="Rouxel T."/>
            <person name="Grandaubert J."/>
            <person name="Hane J.K."/>
            <person name="Hoede C."/>
            <person name="van de Wouw A.P."/>
            <person name="Couloux A."/>
            <person name="Dominguez V."/>
            <person name="Anthouard V."/>
            <person name="Bally P."/>
            <person name="Bourras S."/>
            <person name="Cozijnsen A.J."/>
            <person name="Ciuffetti L.M."/>
            <person name="Degrave A."/>
            <person name="Dilmaghani A."/>
            <person name="Duret L."/>
            <person name="Fudal I."/>
            <person name="Goodwin S.B."/>
            <person name="Gout L."/>
            <person name="Glaser N."/>
            <person name="Linglin J."/>
            <person name="Kema G.H.J."/>
            <person name="Lapalu N."/>
            <person name="Lawrence C.B."/>
            <person name="May K."/>
            <person name="Meyer M."/>
            <person name="Ollivier B."/>
            <person name="Poulain J."/>
            <person name="Schoch C.L."/>
            <person name="Simon A."/>
            <person name="Spatafora J.W."/>
            <person name="Stachowiak A."/>
            <person name="Turgeon B.G."/>
            <person name="Tyler B.M."/>
            <person name="Vincent D."/>
            <person name="Weissenbach J."/>
            <person name="Amselem J."/>
            <person name="Quesneville H."/>
            <person name="Oliver R.P."/>
            <person name="Wincker P."/>
            <person name="Balesdent M.-H."/>
            <person name="Howlett B.J."/>
        </authorList>
    </citation>
    <scope>NUCLEOTIDE SEQUENCE [LARGE SCALE GENOMIC DNA]</scope>
    <source>
        <strain evidence="2">JN3 / isolate v23.1.3 / race Av1-4-5-6-7-8</strain>
    </source>
</reference>
<keyword evidence="2" id="KW-1185">Reference proteome</keyword>